<organism evidence="2 3">
    <name type="scientific">Plakobranchus ocellatus</name>
    <dbReference type="NCBI Taxonomy" id="259542"/>
    <lineage>
        <taxon>Eukaryota</taxon>
        <taxon>Metazoa</taxon>
        <taxon>Spiralia</taxon>
        <taxon>Lophotrochozoa</taxon>
        <taxon>Mollusca</taxon>
        <taxon>Gastropoda</taxon>
        <taxon>Heterobranchia</taxon>
        <taxon>Euthyneura</taxon>
        <taxon>Panpulmonata</taxon>
        <taxon>Sacoglossa</taxon>
        <taxon>Placobranchoidea</taxon>
        <taxon>Plakobranchidae</taxon>
        <taxon>Plakobranchus</taxon>
    </lineage>
</organism>
<evidence type="ECO:0000313" key="2">
    <source>
        <dbReference type="EMBL" id="GFO49900.1"/>
    </source>
</evidence>
<feature type="region of interest" description="Disordered" evidence="1">
    <location>
        <begin position="27"/>
        <end position="58"/>
    </location>
</feature>
<dbReference type="AlphaFoldDB" id="A0AAV4E0H5"/>
<feature type="compositionally biased region" description="Pro residues" evidence="1">
    <location>
        <begin position="27"/>
        <end position="40"/>
    </location>
</feature>
<gene>
    <name evidence="2" type="ORF">PoB_007640500</name>
</gene>
<sequence>MSADFKEDPRAAKDPLTYLLVCPSYPLPSSPQPLNPPRPPAFVLTRGRTSRCPRGATSRRDLGQSLLHVLLKRPDMTSCPQSEQATPDDVGKVCRIP</sequence>
<name>A0AAV4E0H5_9GAST</name>
<protein>
    <submittedName>
        <fullName evidence="2">Uncharacterized protein</fullName>
    </submittedName>
</protein>
<dbReference type="EMBL" id="BLXT01008548">
    <property type="protein sequence ID" value="GFO49900.1"/>
    <property type="molecule type" value="Genomic_DNA"/>
</dbReference>
<evidence type="ECO:0000256" key="1">
    <source>
        <dbReference type="SAM" id="MobiDB-lite"/>
    </source>
</evidence>
<reference evidence="2 3" key="1">
    <citation type="journal article" date="2021" name="Elife">
        <title>Chloroplast acquisition without the gene transfer in kleptoplastic sea slugs, Plakobranchus ocellatus.</title>
        <authorList>
            <person name="Maeda T."/>
            <person name="Takahashi S."/>
            <person name="Yoshida T."/>
            <person name="Shimamura S."/>
            <person name="Takaki Y."/>
            <person name="Nagai Y."/>
            <person name="Toyoda A."/>
            <person name="Suzuki Y."/>
            <person name="Arimoto A."/>
            <person name="Ishii H."/>
            <person name="Satoh N."/>
            <person name="Nishiyama T."/>
            <person name="Hasebe M."/>
            <person name="Maruyama T."/>
            <person name="Minagawa J."/>
            <person name="Obokata J."/>
            <person name="Shigenobu S."/>
        </authorList>
    </citation>
    <scope>NUCLEOTIDE SEQUENCE [LARGE SCALE GENOMIC DNA]</scope>
</reference>
<dbReference type="Proteomes" id="UP000735302">
    <property type="component" value="Unassembled WGS sequence"/>
</dbReference>
<feature type="region of interest" description="Disordered" evidence="1">
    <location>
        <begin position="77"/>
        <end position="97"/>
    </location>
</feature>
<proteinExistence type="predicted"/>
<evidence type="ECO:0000313" key="3">
    <source>
        <dbReference type="Proteomes" id="UP000735302"/>
    </source>
</evidence>
<keyword evidence="3" id="KW-1185">Reference proteome</keyword>
<comment type="caution">
    <text evidence="2">The sequence shown here is derived from an EMBL/GenBank/DDBJ whole genome shotgun (WGS) entry which is preliminary data.</text>
</comment>
<accession>A0AAV4E0H5</accession>